<dbReference type="SMART" id="SM00369">
    <property type="entry name" value="LRR_TYP"/>
    <property type="match status" value="7"/>
</dbReference>
<keyword evidence="16" id="KW-0378">Hydrolase</keyword>
<feature type="domain" description="Integrase catalytic" evidence="23">
    <location>
        <begin position="1621"/>
        <end position="1694"/>
    </location>
</feature>
<keyword evidence="9" id="KW-0548">Nucleotidyltransferase</keyword>
<dbReference type="EMBL" id="SZYD01000012">
    <property type="protein sequence ID" value="KAD4586521.1"/>
    <property type="molecule type" value="Genomic_DNA"/>
</dbReference>
<evidence type="ECO:0000256" key="4">
    <source>
        <dbReference type="ARBA" id="ARBA00022527"/>
    </source>
</evidence>
<evidence type="ECO:0000256" key="18">
    <source>
        <dbReference type="ARBA" id="ARBA00022918"/>
    </source>
</evidence>
<dbReference type="CDD" id="cd09274">
    <property type="entry name" value="RNase_HI_RT_Ty3"/>
    <property type="match status" value="1"/>
</dbReference>
<comment type="subcellular location">
    <subcellularLocation>
        <location evidence="1">Cell membrane</location>
        <topology evidence="1">Single-pass type I membrane protein</topology>
    </subcellularLocation>
</comment>
<evidence type="ECO:0000256" key="16">
    <source>
        <dbReference type="ARBA" id="ARBA00022801"/>
    </source>
</evidence>
<dbReference type="GO" id="GO:0006952">
    <property type="term" value="P:defense response"/>
    <property type="evidence" value="ECO:0007669"/>
    <property type="project" value="UniProtKB-ARBA"/>
</dbReference>
<comment type="caution">
    <text evidence="24">The sequence shown here is derived from an EMBL/GenBank/DDBJ whole genome shotgun (WGS) entry which is preliminary data.</text>
</comment>
<dbReference type="GO" id="GO:0015074">
    <property type="term" value="P:DNA integration"/>
    <property type="evidence" value="ECO:0007669"/>
    <property type="project" value="InterPro"/>
</dbReference>
<dbReference type="GO" id="GO:0004674">
    <property type="term" value="F:protein serine/threonine kinase activity"/>
    <property type="evidence" value="ECO:0007669"/>
    <property type="project" value="UniProtKB-KW"/>
</dbReference>
<dbReference type="GO" id="GO:0006508">
    <property type="term" value="P:proteolysis"/>
    <property type="evidence" value="ECO:0007669"/>
    <property type="project" value="UniProtKB-KW"/>
</dbReference>
<dbReference type="Gene3D" id="3.30.70.270">
    <property type="match status" value="2"/>
</dbReference>
<dbReference type="SUPFAM" id="SSF52058">
    <property type="entry name" value="L domain-like"/>
    <property type="match status" value="2"/>
</dbReference>
<dbReference type="PROSITE" id="PS00108">
    <property type="entry name" value="PROTEIN_KINASE_ST"/>
    <property type="match status" value="1"/>
</dbReference>
<evidence type="ECO:0000256" key="8">
    <source>
        <dbReference type="ARBA" id="ARBA00022692"/>
    </source>
</evidence>
<evidence type="ECO:0000256" key="13">
    <source>
        <dbReference type="ARBA" id="ARBA00022741"/>
    </source>
</evidence>
<dbReference type="InterPro" id="IPR001611">
    <property type="entry name" value="Leu-rich_rpt"/>
</dbReference>
<proteinExistence type="inferred from homology"/>
<dbReference type="FunFam" id="3.30.200.20:FF:000292">
    <property type="entry name" value="Leucine-rich repeat receptor-like serine/threonine-protein kinase BAM1"/>
    <property type="match status" value="1"/>
</dbReference>
<dbReference type="FunFam" id="3.30.70.270:FF:000020">
    <property type="entry name" value="Transposon Tf2-6 polyprotein-like Protein"/>
    <property type="match status" value="1"/>
</dbReference>
<gene>
    <name evidence="24" type="ORF">E3N88_24122</name>
</gene>
<dbReference type="GO" id="GO:0005524">
    <property type="term" value="F:ATP binding"/>
    <property type="evidence" value="ECO:0007669"/>
    <property type="project" value="UniProtKB-KW"/>
</dbReference>
<keyword evidence="10" id="KW-0540">Nuclease</keyword>
<evidence type="ECO:0000256" key="19">
    <source>
        <dbReference type="ARBA" id="ARBA00022989"/>
    </source>
</evidence>
<keyword evidence="25" id="KW-1185">Reference proteome</keyword>
<keyword evidence="4" id="KW-0723">Serine/threonine-protein kinase</keyword>
<dbReference type="GO" id="GO:0004519">
    <property type="term" value="F:endonuclease activity"/>
    <property type="evidence" value="ECO:0007669"/>
    <property type="project" value="UniProtKB-KW"/>
</dbReference>
<dbReference type="InterPro" id="IPR055414">
    <property type="entry name" value="LRR_R13L4/SHOC2-like"/>
</dbReference>
<dbReference type="InterPro" id="IPR011009">
    <property type="entry name" value="Kinase-like_dom_sf"/>
</dbReference>
<feature type="transmembrane region" description="Helical" evidence="21">
    <location>
        <begin position="658"/>
        <end position="677"/>
    </location>
</feature>
<dbReference type="Pfam" id="PF00078">
    <property type="entry name" value="RVT_1"/>
    <property type="match status" value="1"/>
</dbReference>
<evidence type="ECO:0000313" key="24">
    <source>
        <dbReference type="EMBL" id="KAD4586521.1"/>
    </source>
</evidence>
<dbReference type="InterPro" id="IPR001584">
    <property type="entry name" value="Integrase_cat-core"/>
</dbReference>
<evidence type="ECO:0000256" key="2">
    <source>
        <dbReference type="ARBA" id="ARBA00008684"/>
    </source>
</evidence>
<dbReference type="GO" id="GO:0005886">
    <property type="term" value="C:plasma membrane"/>
    <property type="evidence" value="ECO:0007669"/>
    <property type="project" value="UniProtKB-SubCell"/>
</dbReference>
<evidence type="ECO:0000256" key="21">
    <source>
        <dbReference type="SAM" id="Phobius"/>
    </source>
</evidence>
<keyword evidence="7" id="KW-0808">Transferase</keyword>
<dbReference type="PROSITE" id="PS50011">
    <property type="entry name" value="PROTEIN_KINASE_DOM"/>
    <property type="match status" value="1"/>
</dbReference>
<keyword evidence="18" id="KW-0695">RNA-directed DNA polymerase</keyword>
<dbReference type="Gene3D" id="3.30.200.20">
    <property type="entry name" value="Phosphorylase Kinase, domain 1"/>
    <property type="match status" value="1"/>
</dbReference>
<dbReference type="Pfam" id="PF08263">
    <property type="entry name" value="LRRNT_2"/>
    <property type="match status" value="1"/>
</dbReference>
<dbReference type="OrthoDB" id="742483at2759"/>
<evidence type="ECO:0000256" key="14">
    <source>
        <dbReference type="ARBA" id="ARBA00022759"/>
    </source>
</evidence>
<evidence type="ECO:0000256" key="11">
    <source>
        <dbReference type="ARBA" id="ARBA00022729"/>
    </source>
</evidence>
<dbReference type="InterPro" id="IPR041373">
    <property type="entry name" value="RT_RNaseH"/>
</dbReference>
<name>A0A5N6NF57_9ASTR</name>
<dbReference type="SUPFAM" id="SSF56672">
    <property type="entry name" value="DNA/RNA polymerases"/>
    <property type="match status" value="1"/>
</dbReference>
<dbReference type="Gene3D" id="3.30.420.10">
    <property type="entry name" value="Ribonuclease H-like superfamily/Ribonuclease H"/>
    <property type="match status" value="1"/>
</dbReference>
<dbReference type="FunFam" id="3.80.10.10:FF:000108">
    <property type="entry name" value="Leucine-rich repeat receptor-like serine/threonine-protein kinase BAM3"/>
    <property type="match status" value="1"/>
</dbReference>
<evidence type="ECO:0000256" key="15">
    <source>
        <dbReference type="ARBA" id="ARBA00022777"/>
    </source>
</evidence>
<evidence type="ECO:0000256" key="6">
    <source>
        <dbReference type="ARBA" id="ARBA00022670"/>
    </source>
</evidence>
<evidence type="ECO:0000256" key="5">
    <source>
        <dbReference type="ARBA" id="ARBA00022614"/>
    </source>
</evidence>
<dbReference type="InterPro" id="IPR041588">
    <property type="entry name" value="Integrase_H2C2"/>
</dbReference>
<dbReference type="Pfam" id="PF08284">
    <property type="entry name" value="RVP_2"/>
    <property type="match status" value="1"/>
</dbReference>
<dbReference type="Pfam" id="PF00560">
    <property type="entry name" value="LRR_1"/>
    <property type="match status" value="2"/>
</dbReference>
<dbReference type="Gene3D" id="1.10.510.10">
    <property type="entry name" value="Transferase(Phosphotransferase) domain 1"/>
    <property type="match status" value="1"/>
</dbReference>
<evidence type="ECO:0000256" key="7">
    <source>
        <dbReference type="ARBA" id="ARBA00022679"/>
    </source>
</evidence>
<dbReference type="PANTHER" id="PTHR48006">
    <property type="entry name" value="LEUCINE-RICH REPEAT-CONTAINING PROTEIN DDB_G0281931-RELATED"/>
    <property type="match status" value="1"/>
</dbReference>
<evidence type="ECO:0000256" key="9">
    <source>
        <dbReference type="ARBA" id="ARBA00022695"/>
    </source>
</evidence>
<dbReference type="InterPro" id="IPR032675">
    <property type="entry name" value="LRR_dom_sf"/>
</dbReference>
<dbReference type="InterPro" id="IPR036397">
    <property type="entry name" value="RNaseH_sf"/>
</dbReference>
<keyword evidence="20 21" id="KW-0472">Membrane</keyword>
<dbReference type="InterPro" id="IPR013210">
    <property type="entry name" value="LRR_N_plant-typ"/>
</dbReference>
<sequence>MLINAFNMKLPFLTFVLFLLFISSHSISRYSLRKQASILVSLKQSFGDSNHPSFITWNLSNYPSLCSNWTGITCDHDTFAVTSLDISNLNLSGTLSPVITLLRSLENVSVAGNGFSGAFPTRIHELKRLRFLNISNNMFNGDLEFDFTLLTKIQVLDAYNNNFSGSLPPGVSRLTSLNHLNLGGNYFSGEILASFGDLKMLTFLHLGGNDLKGLIPIQLGNLTSLKQLLLGYFNQFDGGIPKEFGKLVNLVHLDLSNCRLQGEIPSELWNLTKLDTLFLQTNQLTGSIPSELSNLVSLTTLDLSNNQLVGEVPQELAALKELKILNLFINRLHGDVSTFVAELPQLEILNLWDNNFTGHIPSMLGMNGKLKQLDLSTNKLTGVIPKFLCFGQKLETLILFDNFLFGPLPDDLGKCKSLTRVRMGQNYLTGSLPNGFLYLPSLSLVELQNNYLAGELEHSNSNPSKFLAQLNLSNNRFSGSLPVSIGHFSGLKILLLNGNKLSGEVPVEIGGLKSVLKLDLNRNNFSGAIPQQISHCSSLTYLDLSKNEFTGSIPTQLSQLHILNYLNVSWNHLNHTLPVEFASMKSLTSADFSYNDLSGSIPETGQYLLFKATSFDGNTNLCGQLIKRACNGSSSTSSLQFDQQLYNKTTKVPARYKFVFALGLLVCSIAFVVLAVIKTRKMRSTHKSKSKWKLTAFQKLEFGSHDILECLKDNNIIGQGGAGIVYGGTMPNGEQVAIKKLGTGKGNNNGGSHDSGLSAEIQTLGRIRHRYIVRLMALCSNKETNLLVYEYMPNGSLGELLHGKKGGAGVLKWDTRLKIAIEAAKGLCYLHHDCSPLIIHRDVKSNNILLSSDFEAHVADFGLAKFLQDGGASECMSAIAGSYGYIAPEYAYTLKIDEKSDVYSYGVVLLELITGRRPVGDFGEDGLDIISVEEAKVTFDMVTAFDIYQNCKLTIEGEDYSVDLIPMVLGEFDVVIGMDWLSSYRANIVCDRKIIQLIAPSGYEVSIQGERRGGVVLCSLVKVMKYMKHGGQSFLAYVIDNEKVVQKLEDVPIVRDFSDVFPDDLPGIPSDRDLEFRIDLIPGAKPIAKAPYRLAPSELQELMTQLQDLLDKGFIRPSISPWVTRGFLVFKNRLSFGYHQLKVKEEDVPKTAFRTRYGHYEFLVMPFGLTNAPAAFMDLMNCVCRPMLDRSVIVFIDGILICSKNEADHACHLREVLETLRREKLYAKFSKCAFWLCEVQFLGHVINADGILVDSSKIQAVTKWSPPKTPTEIRSFLGLAGYYLRFIQGFAKIASPLTKLTRKNTKFVWGEDQDKAFNELKTKLTQAPVLTLPDGPNDFVVYSDASYLGLGCVLMQRGKVIAYASRQLKTHEINYPIHDLELTVVVFALKIWRHYLYGVKCTIYTDHKSLKYFITQKELNMRQRRWLELLKDYDCEILYHPGKANVVADALSRKEECEPIKVKVMKLVITSGLIEQIKEAQKEALKEENWKRDRIKGQAYNLDEDNRGLNTRWGRVWIPPTCPLKSALLEEAHKSKYSIHPGATKMYRDLRVNYWWPGMKRDVVKHVAKCLTCMQGCDTIWVIADRLTKSAHFLPIRESYSSEKMAEIYVREVVSRHGLPEELGTKLLISTAYHPQTDGQSERTIQTLEDMLRACIIDFEGSWDDYLPLAEFSYNNSYHSSIGMPPYEMLYGRKCRTPVCWGEVGQRELANKKVVKVTNERIDLIRAHLNAAQDRQKSYADKRRRPIEFQLPDELSGIHNTFHVSYLRKCLADESAYVALEYLEIDDKLNYVEKPVAILDRKVKQLRNKSLNQVKVLRKNRRGSNATWESEDEMRKFYHFLFDV</sequence>
<keyword evidence="19 21" id="KW-1133">Transmembrane helix</keyword>
<dbReference type="Pfam" id="PF00069">
    <property type="entry name" value="Pkinase"/>
    <property type="match status" value="1"/>
</dbReference>
<dbReference type="GO" id="GO:0008233">
    <property type="term" value="F:peptidase activity"/>
    <property type="evidence" value="ECO:0007669"/>
    <property type="project" value="UniProtKB-KW"/>
</dbReference>
<dbReference type="Gene3D" id="3.80.10.10">
    <property type="entry name" value="Ribonuclease Inhibitor"/>
    <property type="match status" value="4"/>
</dbReference>
<dbReference type="GO" id="GO:0003676">
    <property type="term" value="F:nucleic acid binding"/>
    <property type="evidence" value="ECO:0007669"/>
    <property type="project" value="InterPro"/>
</dbReference>
<comment type="similarity">
    <text evidence="2">Belongs to the protein kinase superfamily. Ser/Thr protein kinase family.</text>
</comment>
<dbReference type="CDD" id="cd01647">
    <property type="entry name" value="RT_LTR"/>
    <property type="match status" value="1"/>
</dbReference>
<dbReference type="InterPro" id="IPR000719">
    <property type="entry name" value="Prot_kinase_dom"/>
</dbReference>
<keyword evidence="5" id="KW-0433">Leucine-rich repeat</keyword>
<keyword evidence="13" id="KW-0547">Nucleotide-binding</keyword>
<dbReference type="EC" id="2.7.11.1" evidence="3"/>
<dbReference type="GO" id="GO:0003964">
    <property type="term" value="F:RNA-directed DNA polymerase activity"/>
    <property type="evidence" value="ECO:0007669"/>
    <property type="project" value="UniProtKB-KW"/>
</dbReference>
<dbReference type="GO" id="GO:0051707">
    <property type="term" value="P:response to other organism"/>
    <property type="evidence" value="ECO:0007669"/>
    <property type="project" value="UniProtKB-ARBA"/>
</dbReference>
<feature type="domain" description="Protein kinase" evidence="22">
    <location>
        <begin position="711"/>
        <end position="1128"/>
    </location>
</feature>
<evidence type="ECO:0000256" key="20">
    <source>
        <dbReference type="ARBA" id="ARBA00023136"/>
    </source>
</evidence>
<keyword evidence="11" id="KW-0732">Signal</keyword>
<dbReference type="InterPro" id="IPR043128">
    <property type="entry name" value="Rev_trsase/Diguanyl_cyclase"/>
</dbReference>
<evidence type="ECO:0000256" key="12">
    <source>
        <dbReference type="ARBA" id="ARBA00022737"/>
    </source>
</evidence>
<reference evidence="24 25" key="1">
    <citation type="submission" date="2019-05" db="EMBL/GenBank/DDBJ databases">
        <title>Mikania micrantha, genome provides insights into the molecular mechanism of rapid growth.</title>
        <authorList>
            <person name="Liu B."/>
        </authorList>
    </citation>
    <scope>NUCLEOTIDE SEQUENCE [LARGE SCALE GENOMIC DNA]</scope>
    <source>
        <strain evidence="24">NLD-2019</strain>
        <tissue evidence="24">Leaf</tissue>
    </source>
</reference>
<dbReference type="Pfam" id="PF17917">
    <property type="entry name" value="RT_RNaseH"/>
    <property type="match status" value="1"/>
</dbReference>
<dbReference type="Gene3D" id="1.10.340.70">
    <property type="match status" value="1"/>
</dbReference>
<organism evidence="24 25">
    <name type="scientific">Mikania micrantha</name>
    <name type="common">bitter vine</name>
    <dbReference type="NCBI Taxonomy" id="192012"/>
    <lineage>
        <taxon>Eukaryota</taxon>
        <taxon>Viridiplantae</taxon>
        <taxon>Streptophyta</taxon>
        <taxon>Embryophyta</taxon>
        <taxon>Tracheophyta</taxon>
        <taxon>Spermatophyta</taxon>
        <taxon>Magnoliopsida</taxon>
        <taxon>eudicotyledons</taxon>
        <taxon>Gunneridae</taxon>
        <taxon>Pentapetalae</taxon>
        <taxon>asterids</taxon>
        <taxon>campanulids</taxon>
        <taxon>Asterales</taxon>
        <taxon>Asteraceae</taxon>
        <taxon>Asteroideae</taxon>
        <taxon>Heliantheae alliance</taxon>
        <taxon>Eupatorieae</taxon>
        <taxon>Mikania</taxon>
    </lineage>
</organism>
<evidence type="ECO:0000313" key="25">
    <source>
        <dbReference type="Proteomes" id="UP000326396"/>
    </source>
</evidence>
<dbReference type="InterPro" id="IPR003591">
    <property type="entry name" value="Leu-rich_rpt_typical-subtyp"/>
</dbReference>
<dbReference type="InterPro" id="IPR012337">
    <property type="entry name" value="RNaseH-like_sf"/>
</dbReference>
<dbReference type="SUPFAM" id="SSF53098">
    <property type="entry name" value="Ribonuclease H-like"/>
    <property type="match status" value="1"/>
</dbReference>
<dbReference type="InterPro" id="IPR043502">
    <property type="entry name" value="DNA/RNA_pol_sf"/>
</dbReference>
<dbReference type="PROSITE" id="PS50994">
    <property type="entry name" value="INTEGRASE"/>
    <property type="match status" value="1"/>
</dbReference>
<dbReference type="Proteomes" id="UP000326396">
    <property type="component" value="Linkage Group LG2"/>
</dbReference>
<dbReference type="SUPFAM" id="SSF56112">
    <property type="entry name" value="Protein kinase-like (PK-like)"/>
    <property type="match status" value="1"/>
</dbReference>
<dbReference type="Pfam" id="PF17921">
    <property type="entry name" value="Integrase_H2C2"/>
    <property type="match status" value="1"/>
</dbReference>
<keyword evidence="15" id="KW-0418">Kinase</keyword>
<dbReference type="Gene3D" id="3.10.10.10">
    <property type="entry name" value="HIV Type 1 Reverse Transcriptase, subunit A, domain 1"/>
    <property type="match status" value="2"/>
</dbReference>
<dbReference type="InterPro" id="IPR051824">
    <property type="entry name" value="LRR_Rcpt-Like_S/T_Kinase"/>
</dbReference>
<dbReference type="Pfam" id="PF23598">
    <property type="entry name" value="LRR_14"/>
    <property type="match status" value="1"/>
</dbReference>
<keyword evidence="17" id="KW-0067">ATP-binding</keyword>
<evidence type="ECO:0000256" key="1">
    <source>
        <dbReference type="ARBA" id="ARBA00004251"/>
    </source>
</evidence>
<evidence type="ECO:0000259" key="23">
    <source>
        <dbReference type="PROSITE" id="PS50994"/>
    </source>
</evidence>
<dbReference type="InterPro" id="IPR000477">
    <property type="entry name" value="RT_dom"/>
</dbReference>
<protein>
    <recommendedName>
        <fullName evidence="3">non-specific serine/threonine protein kinase</fullName>
        <ecNumber evidence="3">2.7.11.1</ecNumber>
    </recommendedName>
</protein>
<dbReference type="PANTHER" id="PTHR48006:SF92">
    <property type="entry name" value="LRR RECEPTOR-LIKE SERINE_THREONINE-PROTEIN KINASE GSO1"/>
    <property type="match status" value="1"/>
</dbReference>
<keyword evidence="8 21" id="KW-0812">Transmembrane</keyword>
<dbReference type="SMART" id="SM00220">
    <property type="entry name" value="S_TKc"/>
    <property type="match status" value="1"/>
</dbReference>
<keyword evidence="6" id="KW-0645">Protease</keyword>
<evidence type="ECO:0000256" key="17">
    <source>
        <dbReference type="ARBA" id="ARBA00022840"/>
    </source>
</evidence>
<dbReference type="FunFam" id="3.10.10.10:FF:000007">
    <property type="entry name" value="Retrovirus-related Pol polyprotein from transposon 17.6-like Protein"/>
    <property type="match status" value="1"/>
</dbReference>
<evidence type="ECO:0000256" key="3">
    <source>
        <dbReference type="ARBA" id="ARBA00012513"/>
    </source>
</evidence>
<evidence type="ECO:0000259" key="22">
    <source>
        <dbReference type="PROSITE" id="PS50011"/>
    </source>
</evidence>
<accession>A0A5N6NF57</accession>
<keyword evidence="14" id="KW-0255">Endonuclease</keyword>
<dbReference type="FunFam" id="3.80.10.10:FF:000095">
    <property type="entry name" value="LRR receptor-like serine/threonine-protein kinase GSO1"/>
    <property type="match status" value="1"/>
</dbReference>
<keyword evidence="12" id="KW-0677">Repeat</keyword>
<evidence type="ECO:0000256" key="10">
    <source>
        <dbReference type="ARBA" id="ARBA00022722"/>
    </source>
</evidence>
<dbReference type="InterPro" id="IPR008271">
    <property type="entry name" value="Ser/Thr_kinase_AS"/>
</dbReference>